<keyword evidence="9" id="KW-1185">Reference proteome</keyword>
<sequence length="423" mass="47484">MHNLVEWPEFTLSLWHHQKWSKQEQRCEPNAQVEKEVMSAVNLSPNSFTTCSSSDFAKFICGSVIILFMVVLCRRTKANMESSCGKRTGEAYLTPLQQKEVAIRHLRSKLKETQCLLHISNLELKERVNRIQEDRAVEESQRAEAQLSVKHSKREIKRLRSVINTMKSILQDKDKGVPHYFIDINVQNKRLEALLETVDKMQESHKSEEQSISRRDGHSESESKTSETSGAETDTGEEDDEEEEDLQEKDEVETEIKGYLEKGNTAELEAEAAIVWDGSYGGDGSMMHERWATKEQVELRLFRQRIDCPWASLSAALVCQHAVPLGPRYWSRHVLLDTLAVAVPLLPTVAWFIAGRGGPGGRALGDGPQPFSSLPALLRGCSLLALRTLRSVPQSISSPLCNCTNPPVQQADPRLPPSGPSEC</sequence>
<evidence type="ECO:0000256" key="4">
    <source>
        <dbReference type="ARBA" id="ARBA00022989"/>
    </source>
</evidence>
<dbReference type="AlphaFoldDB" id="A0A8C4QGT2"/>
<keyword evidence="5" id="KW-0175">Coiled coil</keyword>
<accession>A0A8C4QGT2</accession>
<evidence type="ECO:0000256" key="2">
    <source>
        <dbReference type="ARBA" id="ARBA00022553"/>
    </source>
</evidence>
<dbReference type="GO" id="GO:0060074">
    <property type="term" value="P:synapse maturation"/>
    <property type="evidence" value="ECO:0007669"/>
    <property type="project" value="TreeGrafter"/>
</dbReference>
<dbReference type="Pfam" id="PF15290">
    <property type="entry name" value="Syntaphilin"/>
    <property type="match status" value="1"/>
</dbReference>
<comment type="subcellular location">
    <subcellularLocation>
        <location evidence="1">Membrane</location>
        <topology evidence="1">Single-pass membrane protein</topology>
    </subcellularLocation>
</comment>
<evidence type="ECO:0000313" key="9">
    <source>
        <dbReference type="Proteomes" id="UP000694388"/>
    </source>
</evidence>
<evidence type="ECO:0000256" key="3">
    <source>
        <dbReference type="ARBA" id="ARBA00022692"/>
    </source>
</evidence>
<dbReference type="GO" id="GO:0005881">
    <property type="term" value="C:cytoplasmic microtubule"/>
    <property type="evidence" value="ECO:0007669"/>
    <property type="project" value="TreeGrafter"/>
</dbReference>
<dbReference type="GO" id="GO:0016020">
    <property type="term" value="C:membrane"/>
    <property type="evidence" value="ECO:0007669"/>
    <property type="project" value="UniProtKB-SubCell"/>
</dbReference>
<dbReference type="InterPro" id="IPR028197">
    <property type="entry name" value="Syntaphilin/Syntabulin"/>
</dbReference>
<evidence type="ECO:0000256" key="6">
    <source>
        <dbReference type="ARBA" id="ARBA00023136"/>
    </source>
</evidence>
<dbReference type="GeneTree" id="ENSGT00520000055634"/>
<evidence type="ECO:0000256" key="5">
    <source>
        <dbReference type="ARBA" id="ARBA00023054"/>
    </source>
</evidence>
<protein>
    <submittedName>
        <fullName evidence="8">Uncharacterized protein</fullName>
    </submittedName>
</protein>
<reference evidence="8" key="1">
    <citation type="submission" date="2025-08" db="UniProtKB">
        <authorList>
            <consortium name="Ensembl"/>
        </authorList>
    </citation>
    <scope>IDENTIFICATION</scope>
</reference>
<feature type="compositionally biased region" description="Acidic residues" evidence="7">
    <location>
        <begin position="234"/>
        <end position="253"/>
    </location>
</feature>
<evidence type="ECO:0000256" key="1">
    <source>
        <dbReference type="ARBA" id="ARBA00004167"/>
    </source>
</evidence>
<evidence type="ECO:0000313" key="8">
    <source>
        <dbReference type="Ensembl" id="ENSEBUP00000014744.1"/>
    </source>
</evidence>
<organism evidence="8 9">
    <name type="scientific">Eptatretus burgeri</name>
    <name type="common">Inshore hagfish</name>
    <dbReference type="NCBI Taxonomy" id="7764"/>
    <lineage>
        <taxon>Eukaryota</taxon>
        <taxon>Metazoa</taxon>
        <taxon>Chordata</taxon>
        <taxon>Craniata</taxon>
        <taxon>Vertebrata</taxon>
        <taxon>Cyclostomata</taxon>
        <taxon>Myxini</taxon>
        <taxon>Myxiniformes</taxon>
        <taxon>Myxinidae</taxon>
        <taxon>Eptatretinae</taxon>
        <taxon>Eptatretus</taxon>
    </lineage>
</organism>
<name>A0A8C4QGT2_EPTBU</name>
<dbReference type="Ensembl" id="ENSEBUT00000015320.1">
    <property type="protein sequence ID" value="ENSEBUP00000014744.1"/>
    <property type="gene ID" value="ENSEBUG00000009289.1"/>
</dbReference>
<reference evidence="8" key="2">
    <citation type="submission" date="2025-09" db="UniProtKB">
        <authorList>
            <consortium name="Ensembl"/>
        </authorList>
    </citation>
    <scope>IDENTIFICATION</scope>
</reference>
<keyword evidence="2" id="KW-0597">Phosphoprotein</keyword>
<keyword evidence="6" id="KW-0472">Membrane</keyword>
<feature type="compositionally biased region" description="Basic and acidic residues" evidence="7">
    <location>
        <begin position="201"/>
        <end position="225"/>
    </location>
</feature>
<dbReference type="GO" id="GO:0019896">
    <property type="term" value="P:axonal transport of mitochondrion"/>
    <property type="evidence" value="ECO:0007669"/>
    <property type="project" value="TreeGrafter"/>
</dbReference>
<evidence type="ECO:0000256" key="7">
    <source>
        <dbReference type="SAM" id="MobiDB-lite"/>
    </source>
</evidence>
<dbReference type="OMA" id="AWIVSTQ"/>
<dbReference type="PANTHER" id="PTHR16208">
    <property type="entry name" value="MICROTUBULE-ASSOCIATED PROTEIN/SYNTAPHILIN"/>
    <property type="match status" value="1"/>
</dbReference>
<dbReference type="Proteomes" id="UP000694388">
    <property type="component" value="Unplaced"/>
</dbReference>
<feature type="region of interest" description="Disordered" evidence="7">
    <location>
        <begin position="201"/>
        <end position="253"/>
    </location>
</feature>
<keyword evidence="4" id="KW-1133">Transmembrane helix</keyword>
<dbReference type="GO" id="GO:1904115">
    <property type="term" value="C:axon cytoplasm"/>
    <property type="evidence" value="ECO:0007669"/>
    <property type="project" value="GOC"/>
</dbReference>
<proteinExistence type="predicted"/>
<keyword evidence="3" id="KW-0812">Transmembrane</keyword>